<feature type="non-terminal residue" evidence="1">
    <location>
        <position position="1"/>
    </location>
</feature>
<dbReference type="AlphaFoldDB" id="A0A090XCB9"/>
<reference evidence="1" key="1">
    <citation type="journal article" date="2015" name="PLoS Negl. Trop. Dis.">
        <title>Deep Sequencing Analysis of the Ixodes ricinus Haemocytome.</title>
        <authorList>
            <person name="Kotsyfakis M."/>
            <person name="Kopacek P."/>
            <person name="Franta Z."/>
            <person name="Pedra J.H."/>
            <person name="Ribeiro J.M."/>
        </authorList>
    </citation>
    <scope>NUCLEOTIDE SEQUENCE</scope>
</reference>
<organism evidence="1">
    <name type="scientific">Ixodes ricinus</name>
    <name type="common">Common tick</name>
    <name type="synonym">Acarus ricinus</name>
    <dbReference type="NCBI Taxonomy" id="34613"/>
    <lineage>
        <taxon>Eukaryota</taxon>
        <taxon>Metazoa</taxon>
        <taxon>Ecdysozoa</taxon>
        <taxon>Arthropoda</taxon>
        <taxon>Chelicerata</taxon>
        <taxon>Arachnida</taxon>
        <taxon>Acari</taxon>
        <taxon>Parasitiformes</taxon>
        <taxon>Ixodida</taxon>
        <taxon>Ixodoidea</taxon>
        <taxon>Ixodidae</taxon>
        <taxon>Ixodinae</taxon>
        <taxon>Ixodes</taxon>
    </lineage>
</organism>
<sequence length="91" mass="10042">EEAGKKPITKVQEQSLLVFDLSCNAKYPSAYKMQNGEEKKSRTEPLCQSGTCLANQTQLLVQGSAIEAIRVTMNAGRKNQDPCKNLQLLTL</sequence>
<protein>
    <submittedName>
        <fullName evidence="1">Putative 8.9 kDa secreted protein</fullName>
    </submittedName>
</protein>
<dbReference type="EMBL" id="GBIH01000048">
    <property type="protein sequence ID" value="JAC94662.1"/>
    <property type="molecule type" value="mRNA"/>
</dbReference>
<accession>A0A090XCB9</accession>
<name>A0A090XCB9_IXORI</name>
<proteinExistence type="evidence at transcript level"/>
<evidence type="ECO:0000313" key="1">
    <source>
        <dbReference type="EMBL" id="JAC94662.1"/>
    </source>
</evidence>